<evidence type="ECO:0000313" key="2">
    <source>
        <dbReference type="EMBL" id="CAK5283641.1"/>
    </source>
</evidence>
<comment type="caution">
    <text evidence="2">The sequence shown here is derived from an EMBL/GenBank/DDBJ whole genome shotgun (WGS) entry which is preliminary data.</text>
</comment>
<dbReference type="AlphaFoldDB" id="A0AAD2HWV8"/>
<protein>
    <submittedName>
        <fullName evidence="2">Uncharacterized protein</fullName>
    </submittedName>
</protein>
<accession>A0AAD2HWV8</accession>
<evidence type="ECO:0000313" key="3">
    <source>
        <dbReference type="Proteomes" id="UP001295794"/>
    </source>
</evidence>
<reference evidence="2" key="1">
    <citation type="submission" date="2023-11" db="EMBL/GenBank/DDBJ databases">
        <authorList>
            <person name="De Vega J J."/>
            <person name="De Vega J J."/>
        </authorList>
    </citation>
    <scope>NUCLEOTIDE SEQUENCE</scope>
</reference>
<dbReference type="EMBL" id="CAVNYO010000470">
    <property type="protein sequence ID" value="CAK5283630.1"/>
    <property type="molecule type" value="Genomic_DNA"/>
</dbReference>
<keyword evidence="3" id="KW-1185">Reference proteome</keyword>
<dbReference type="Proteomes" id="UP001295794">
    <property type="component" value="Unassembled WGS sequence"/>
</dbReference>
<dbReference type="EMBL" id="CAVNYO010000471">
    <property type="protein sequence ID" value="CAK5283641.1"/>
    <property type="molecule type" value="Genomic_DNA"/>
</dbReference>
<name>A0AAD2HWV8_9AGAR</name>
<evidence type="ECO:0000313" key="1">
    <source>
        <dbReference type="EMBL" id="CAK5283630.1"/>
    </source>
</evidence>
<feature type="non-terminal residue" evidence="2">
    <location>
        <position position="462"/>
    </location>
</feature>
<organism evidence="2 3">
    <name type="scientific">Mycena citricolor</name>
    <dbReference type="NCBI Taxonomy" id="2018698"/>
    <lineage>
        <taxon>Eukaryota</taxon>
        <taxon>Fungi</taxon>
        <taxon>Dikarya</taxon>
        <taxon>Basidiomycota</taxon>
        <taxon>Agaricomycotina</taxon>
        <taxon>Agaricomycetes</taxon>
        <taxon>Agaricomycetidae</taxon>
        <taxon>Agaricales</taxon>
        <taxon>Marasmiineae</taxon>
        <taxon>Mycenaceae</taxon>
        <taxon>Mycena</taxon>
    </lineage>
</organism>
<gene>
    <name evidence="1" type="ORF">MYCIT1_LOCUS36306</name>
    <name evidence="2" type="ORF">MYCIT1_LOCUS36328</name>
</gene>
<sequence length="462" mass="51614">RLRFYRIHSLPGPICIQCTLLSKYPSHPPKPPVRLLHGLVHMERPDMRRLRARVRRRRAIFAPSDGPRALAARCDAVHRLHAREDACRRPRGDGQRRLGGQLVARAQLALVLAHGVQCIARDGPNRVPHAGRVVDGCEFGRGWQLWWWVEAVVQEAVRVALRFFCGVALCTSFADLRNLRRVVNQSRLARKQHPLVLGRVDLQLLRRHRDECRRPEDQPRGIGQRVVSVVLVRHGGQRQMHGRDLLHATEGAHYLLEHELARPEVDTELDVDHALEEVLELSCAGGLVVPNAVHGDMRNGVRIGALLVHTVDDAVPVVALSPHHIRQAHARERCRGNVCVQMRGAGGEDCRLAVREEDLVVDELESSPDTQHTPDLVQHELPSLVRNAQRQISHPDELERAVGEGEGLFNTVERSRPCLCARGHNALVVSAMSKPTICVPADRQAAAAWSIQCPAPHPRSST</sequence>
<proteinExistence type="predicted"/>